<evidence type="ECO:0000256" key="1">
    <source>
        <dbReference type="SAM" id="MobiDB-lite"/>
    </source>
</evidence>
<dbReference type="SUPFAM" id="SSF56854">
    <property type="entry name" value="Bcl-2 inhibitors of programmed cell death"/>
    <property type="match status" value="1"/>
</dbReference>
<protein>
    <submittedName>
        <fullName evidence="2">Uncharacterized protein</fullName>
    </submittedName>
</protein>
<feature type="compositionally biased region" description="Basic and acidic residues" evidence="1">
    <location>
        <begin position="288"/>
        <end position="298"/>
    </location>
</feature>
<gene>
    <name evidence="2" type="ORF">HNY73_019132</name>
</gene>
<sequence>MVCDMEVRKVAKDVLLFMCFKNEIINEKPSPDLRFIPEVTAELLNNLTIAVWMEVSRAEMVWEVFFRNHFKRMTSTTYRFVNYVAYAFYVLIRNSDAYDSFLDTLSIASYFALLCWEKGSKVYINMCVDLFCEFFEKEIRAKFEDKGGWQNLNEYLLKHFSLTRYKILVRENVSPFEYFQSLKKEIGLNKDLVYQVNDVFLSNVTQRQVETDKKAINFTKSVEGKMKKLCERTFDEILEEFAKTDCQLEDLYRQQVETASGDMASIEEQSLLQRIQEDASENIPTKNKSVEKELERETVTPSDPLKTENSRTVDIQGAAASVELNPKLRKSERAKELLDDMSTDISKLRGLIQSLCEDEWGVSPDTYAFL</sequence>
<reference evidence="2" key="1">
    <citation type="journal article" date="2020" name="bioRxiv">
        <title>Chromosome-level reference genome of the European wasp spider Argiope bruennichi: a resource for studies on range expansion and evolutionary adaptation.</title>
        <authorList>
            <person name="Sheffer M.M."/>
            <person name="Hoppe A."/>
            <person name="Krehenwinkel H."/>
            <person name="Uhl G."/>
            <person name="Kuss A.W."/>
            <person name="Jensen L."/>
            <person name="Jensen C."/>
            <person name="Gillespie R.G."/>
            <person name="Hoff K.J."/>
            <person name="Prost S."/>
        </authorList>
    </citation>
    <scope>NUCLEOTIDE SEQUENCE</scope>
</reference>
<dbReference type="AlphaFoldDB" id="A0A8T0EGB4"/>
<feature type="region of interest" description="Disordered" evidence="1">
    <location>
        <begin position="276"/>
        <end position="309"/>
    </location>
</feature>
<dbReference type="Proteomes" id="UP000807504">
    <property type="component" value="Unassembled WGS sequence"/>
</dbReference>
<evidence type="ECO:0000313" key="3">
    <source>
        <dbReference type="Proteomes" id="UP000807504"/>
    </source>
</evidence>
<accession>A0A8T0EGB4</accession>
<evidence type="ECO:0000313" key="2">
    <source>
        <dbReference type="EMBL" id="KAF8771757.1"/>
    </source>
</evidence>
<keyword evidence="3" id="KW-1185">Reference proteome</keyword>
<name>A0A8T0EGB4_ARGBR</name>
<comment type="caution">
    <text evidence="2">The sequence shown here is derived from an EMBL/GenBank/DDBJ whole genome shotgun (WGS) entry which is preliminary data.</text>
</comment>
<proteinExistence type="predicted"/>
<reference evidence="2" key="2">
    <citation type="submission" date="2020-06" db="EMBL/GenBank/DDBJ databases">
        <authorList>
            <person name="Sheffer M."/>
        </authorList>
    </citation>
    <scope>NUCLEOTIDE SEQUENCE</scope>
</reference>
<organism evidence="2 3">
    <name type="scientific">Argiope bruennichi</name>
    <name type="common">Wasp spider</name>
    <name type="synonym">Aranea bruennichi</name>
    <dbReference type="NCBI Taxonomy" id="94029"/>
    <lineage>
        <taxon>Eukaryota</taxon>
        <taxon>Metazoa</taxon>
        <taxon>Ecdysozoa</taxon>
        <taxon>Arthropoda</taxon>
        <taxon>Chelicerata</taxon>
        <taxon>Arachnida</taxon>
        <taxon>Araneae</taxon>
        <taxon>Araneomorphae</taxon>
        <taxon>Entelegynae</taxon>
        <taxon>Araneoidea</taxon>
        <taxon>Araneidae</taxon>
        <taxon>Argiope</taxon>
    </lineage>
</organism>
<dbReference type="GO" id="GO:0042981">
    <property type="term" value="P:regulation of apoptotic process"/>
    <property type="evidence" value="ECO:0007669"/>
    <property type="project" value="InterPro"/>
</dbReference>
<dbReference type="EMBL" id="JABXBU010002228">
    <property type="protein sequence ID" value="KAF8771757.1"/>
    <property type="molecule type" value="Genomic_DNA"/>
</dbReference>
<dbReference type="InterPro" id="IPR036834">
    <property type="entry name" value="Bcl-2-like_sf"/>
</dbReference>